<proteinExistence type="predicted"/>
<feature type="region of interest" description="Disordered" evidence="1">
    <location>
        <begin position="515"/>
        <end position="544"/>
    </location>
</feature>
<evidence type="ECO:0008006" key="4">
    <source>
        <dbReference type="Google" id="ProtNLM"/>
    </source>
</evidence>
<evidence type="ECO:0000313" key="3">
    <source>
        <dbReference type="Proteomes" id="UP000235023"/>
    </source>
</evidence>
<organism evidence="2 3">
    <name type="scientific">Aspergillus taichungensis</name>
    <dbReference type="NCBI Taxonomy" id="482145"/>
    <lineage>
        <taxon>Eukaryota</taxon>
        <taxon>Fungi</taxon>
        <taxon>Dikarya</taxon>
        <taxon>Ascomycota</taxon>
        <taxon>Pezizomycotina</taxon>
        <taxon>Eurotiomycetes</taxon>
        <taxon>Eurotiomycetidae</taxon>
        <taxon>Eurotiales</taxon>
        <taxon>Aspergillaceae</taxon>
        <taxon>Aspergillus</taxon>
        <taxon>Aspergillus subgen. Circumdati</taxon>
    </lineage>
</organism>
<protein>
    <recommendedName>
        <fullName evidence="4">Suppressor protein SRP40</fullName>
    </recommendedName>
</protein>
<keyword evidence="3" id="KW-1185">Reference proteome</keyword>
<feature type="compositionally biased region" description="Basic and acidic residues" evidence="1">
    <location>
        <begin position="80"/>
        <end position="93"/>
    </location>
</feature>
<feature type="region of interest" description="Disordered" evidence="1">
    <location>
        <begin position="80"/>
        <end position="214"/>
    </location>
</feature>
<dbReference type="EMBL" id="KZ559523">
    <property type="protein sequence ID" value="PLN82905.1"/>
    <property type="molecule type" value="Genomic_DNA"/>
</dbReference>
<feature type="compositionally biased region" description="Basic and acidic residues" evidence="1">
    <location>
        <begin position="143"/>
        <end position="163"/>
    </location>
</feature>
<sequence length="544" mass="60312">MQETTAESSEIKRLHITPFDPSILPSVLPASIRPLASEISFHSIATFPENNYGYVSLPAMEADKIKKKLNGSILKGKKFKVEAARPSKRRRDDDGGETAETPSKSDKKSDRKSKKRKATENVVEGYELPPDRHVKRSWTESTGAKEKRRTEEKRKKDKGEKKAKLQAKSKYSEKSECLFQAKLPPNRASASEKKDKSSKKKKNKDPLQTTVHEFENTVTYPSFLRAEGENVAPVSRFEEGKGWIDASDNVKEKPSDRVRTKDHKPGQLPGAKEKRPSLKRAQAKAKKDKASKESTSESEDWTSSDASSDDSSSDSDDDDSVSSSASSSTSEAPKTSTAANEDATAQSNTAEAQEDSSSSDSDSEISVKSNERPAETTNEPSASNVHPLEALFKRPAPKTADKVPEPEPTAQFSFFGQEDDIDSDEEMGETAATAEPSEAPQTPFTKRDLQSRGLRSAAPTPDTALVNRNIKWNSEEEDDSMEADVGVNTPLRKFGAAENAESDFAKWFWENRGDNNRAWKKRRRDAAKEQRQRENRSKGMKGKS</sequence>
<dbReference type="OrthoDB" id="3595585at2759"/>
<accession>A0A2J5HZJ5</accession>
<evidence type="ECO:0000313" key="2">
    <source>
        <dbReference type="EMBL" id="PLN82905.1"/>
    </source>
</evidence>
<reference evidence="3" key="1">
    <citation type="submission" date="2017-12" db="EMBL/GenBank/DDBJ databases">
        <authorList>
            <consortium name="DOE Joint Genome Institute"/>
            <person name="Mondo S.J."/>
            <person name="Kjaerbolling I."/>
            <person name="Vesth T.C."/>
            <person name="Frisvad J.C."/>
            <person name="Nybo J.L."/>
            <person name="Theobald S."/>
            <person name="Kuo A."/>
            <person name="Bowyer P."/>
            <person name="Matsuda Y."/>
            <person name="Lyhne E.K."/>
            <person name="Kogle M.E."/>
            <person name="Clum A."/>
            <person name="Lipzen A."/>
            <person name="Salamov A."/>
            <person name="Ngan C.Y."/>
            <person name="Daum C."/>
            <person name="Chiniquy J."/>
            <person name="Barry K."/>
            <person name="LaButti K."/>
            <person name="Haridas S."/>
            <person name="Simmons B.A."/>
            <person name="Magnuson J.K."/>
            <person name="Mortensen U.H."/>
            <person name="Larsen T.O."/>
            <person name="Grigoriev I.V."/>
            <person name="Baker S.E."/>
            <person name="Andersen M.R."/>
            <person name="Nordberg H.P."/>
            <person name="Cantor M.N."/>
            <person name="Hua S.X."/>
        </authorList>
    </citation>
    <scope>NUCLEOTIDE SEQUENCE [LARGE SCALE GENOMIC DNA]</scope>
    <source>
        <strain evidence="3">IBT 19404</strain>
    </source>
</reference>
<gene>
    <name evidence="2" type="ORF">BDW42DRAFT_165920</name>
</gene>
<evidence type="ECO:0000256" key="1">
    <source>
        <dbReference type="SAM" id="MobiDB-lite"/>
    </source>
</evidence>
<dbReference type="AlphaFoldDB" id="A0A2J5HZJ5"/>
<dbReference type="Proteomes" id="UP000235023">
    <property type="component" value="Unassembled WGS sequence"/>
</dbReference>
<feature type="compositionally biased region" description="Low complexity" evidence="1">
    <location>
        <begin position="321"/>
        <end position="339"/>
    </location>
</feature>
<feature type="region of interest" description="Disordered" evidence="1">
    <location>
        <begin position="238"/>
        <end position="484"/>
    </location>
</feature>
<name>A0A2J5HZJ5_9EURO</name>
<feature type="compositionally biased region" description="Basic and acidic residues" evidence="1">
    <location>
        <begin position="526"/>
        <end position="537"/>
    </location>
</feature>
<feature type="compositionally biased region" description="Acidic residues" evidence="1">
    <location>
        <begin position="417"/>
        <end position="428"/>
    </location>
</feature>
<feature type="compositionally biased region" description="Basic residues" evidence="1">
    <location>
        <begin position="277"/>
        <end position="287"/>
    </location>
</feature>
<feature type="compositionally biased region" description="Low complexity" evidence="1">
    <location>
        <begin position="429"/>
        <end position="443"/>
    </location>
</feature>
<feature type="compositionally biased region" description="Polar residues" evidence="1">
    <location>
        <begin position="375"/>
        <end position="384"/>
    </location>
</feature>
<feature type="compositionally biased region" description="Basic and acidic residues" evidence="1">
    <location>
        <begin position="238"/>
        <end position="276"/>
    </location>
</feature>
<feature type="compositionally biased region" description="Acidic residues" evidence="1">
    <location>
        <begin position="296"/>
        <end position="320"/>
    </location>
</feature>